<comment type="caution">
    <text evidence="2">The sequence shown here is derived from an EMBL/GenBank/DDBJ whole genome shotgun (WGS) entry which is preliminary data.</text>
</comment>
<protein>
    <submittedName>
        <fullName evidence="2">Uncharacterized protein</fullName>
    </submittedName>
</protein>
<organism evidence="2 3">
    <name type="scientific">Vreelandella hamiltonii</name>
    <dbReference type="NCBI Taxonomy" id="502829"/>
    <lineage>
        <taxon>Bacteria</taxon>
        <taxon>Pseudomonadati</taxon>
        <taxon>Pseudomonadota</taxon>
        <taxon>Gammaproteobacteria</taxon>
        <taxon>Oceanospirillales</taxon>
        <taxon>Halomonadaceae</taxon>
        <taxon>Vreelandella</taxon>
    </lineage>
</organism>
<feature type="region of interest" description="Disordered" evidence="1">
    <location>
        <begin position="1"/>
        <end position="31"/>
    </location>
</feature>
<accession>A0A8H9LXZ8</accession>
<reference evidence="3" key="1">
    <citation type="journal article" date="2019" name="Int. J. Syst. Evol. Microbiol.">
        <title>The Global Catalogue of Microorganisms (GCM) 10K type strain sequencing project: providing services to taxonomists for standard genome sequencing and annotation.</title>
        <authorList>
            <consortium name="The Broad Institute Genomics Platform"/>
            <consortium name="The Broad Institute Genome Sequencing Center for Infectious Disease"/>
            <person name="Wu L."/>
            <person name="Ma J."/>
        </authorList>
    </citation>
    <scope>NUCLEOTIDE SEQUENCE [LARGE SCALE GENOMIC DNA]</scope>
    <source>
        <strain evidence="3">KCTC 22154</strain>
    </source>
</reference>
<proteinExistence type="predicted"/>
<dbReference type="AlphaFoldDB" id="A0A8H9LXZ8"/>
<evidence type="ECO:0000313" key="3">
    <source>
        <dbReference type="Proteomes" id="UP000623776"/>
    </source>
</evidence>
<evidence type="ECO:0000313" key="2">
    <source>
        <dbReference type="EMBL" id="GGW32282.1"/>
    </source>
</evidence>
<dbReference type="Proteomes" id="UP000623776">
    <property type="component" value="Unassembled WGS sequence"/>
</dbReference>
<keyword evidence="3" id="KW-1185">Reference proteome</keyword>
<dbReference type="EMBL" id="BMXN01000015">
    <property type="protein sequence ID" value="GGW32282.1"/>
    <property type="molecule type" value="Genomic_DNA"/>
</dbReference>
<sequence>MLQRTTQAVYNKNDSSTSAPGVSTMPTTLSQSNPDVMEVWAKRALQQRAAFDALADYMRQQ</sequence>
<evidence type="ECO:0000256" key="1">
    <source>
        <dbReference type="SAM" id="MobiDB-lite"/>
    </source>
</evidence>
<name>A0A8H9LXZ8_9GAMM</name>
<gene>
    <name evidence="2" type="ORF">GCM10007157_25040</name>
</gene>